<sequence>MSKAENDRAFAEWVPQAMAKAGGEVPLVIDTWHAACAYMAERAGQVAESHADAGCLCIKCCLRREIAADIRKLVEE</sequence>
<reference evidence="1" key="1">
    <citation type="submission" date="2020-03" db="EMBL/GenBank/DDBJ databases">
        <title>The deep terrestrial virosphere.</title>
        <authorList>
            <person name="Holmfeldt K."/>
            <person name="Nilsson E."/>
            <person name="Simone D."/>
            <person name="Lopez-Fernandez M."/>
            <person name="Wu X."/>
            <person name="de Brujin I."/>
            <person name="Lundin D."/>
            <person name="Andersson A."/>
            <person name="Bertilsson S."/>
            <person name="Dopson M."/>
        </authorList>
    </citation>
    <scope>NUCLEOTIDE SEQUENCE</scope>
    <source>
        <strain evidence="1">MM415A05690</strain>
    </source>
</reference>
<accession>A0A6M3JG04</accession>
<name>A0A6M3JG04_9ZZZZ</name>
<evidence type="ECO:0000313" key="1">
    <source>
        <dbReference type="EMBL" id="QJA68796.1"/>
    </source>
</evidence>
<gene>
    <name evidence="1" type="ORF">MM415A05690_0003</name>
</gene>
<protein>
    <submittedName>
        <fullName evidence="1">Uncharacterized protein</fullName>
    </submittedName>
</protein>
<proteinExistence type="predicted"/>
<dbReference type="AlphaFoldDB" id="A0A6M3JG04"/>
<dbReference type="EMBL" id="MT141650">
    <property type="protein sequence ID" value="QJA68796.1"/>
    <property type="molecule type" value="Genomic_DNA"/>
</dbReference>
<organism evidence="1">
    <name type="scientific">viral metagenome</name>
    <dbReference type="NCBI Taxonomy" id="1070528"/>
    <lineage>
        <taxon>unclassified sequences</taxon>
        <taxon>metagenomes</taxon>
        <taxon>organismal metagenomes</taxon>
    </lineage>
</organism>